<protein>
    <submittedName>
        <fullName evidence="2">Uncharacterized protein</fullName>
    </submittedName>
</protein>
<name>A0AAD9QSP6_ACRCE</name>
<reference evidence="2" key="2">
    <citation type="journal article" date="2023" name="Science">
        <title>Genomic signatures of disease resistance in endangered staghorn corals.</title>
        <authorList>
            <person name="Vollmer S.V."/>
            <person name="Selwyn J.D."/>
            <person name="Despard B.A."/>
            <person name="Roesel C.L."/>
        </authorList>
    </citation>
    <scope>NUCLEOTIDE SEQUENCE</scope>
    <source>
        <strain evidence="2">K2</strain>
    </source>
</reference>
<dbReference type="Proteomes" id="UP001249851">
    <property type="component" value="Unassembled WGS sequence"/>
</dbReference>
<accession>A0AAD9QSP6</accession>
<dbReference type="PANTHER" id="PTHR16146">
    <property type="entry name" value="INTELECTIN"/>
    <property type="match status" value="1"/>
</dbReference>
<evidence type="ECO:0000313" key="3">
    <source>
        <dbReference type="Proteomes" id="UP001249851"/>
    </source>
</evidence>
<dbReference type="GO" id="GO:0005615">
    <property type="term" value="C:extracellular space"/>
    <property type="evidence" value="ECO:0007669"/>
    <property type="project" value="TreeGrafter"/>
</dbReference>
<keyword evidence="3" id="KW-1185">Reference proteome</keyword>
<proteinExistence type="predicted"/>
<dbReference type="GO" id="GO:0070492">
    <property type="term" value="F:oligosaccharide binding"/>
    <property type="evidence" value="ECO:0007669"/>
    <property type="project" value="TreeGrafter"/>
</dbReference>
<dbReference type="Gene3D" id="2.60.120.1000">
    <property type="match status" value="1"/>
</dbReference>
<dbReference type="InterPro" id="IPR036056">
    <property type="entry name" value="Fibrinogen-like_C"/>
</dbReference>
<evidence type="ECO:0000313" key="2">
    <source>
        <dbReference type="EMBL" id="KAK2566667.1"/>
    </source>
</evidence>
<sequence length="483" mass="54135">MTTSRLHIQVASAPNVTLGKLQAFFPLKGALLGQKELPADSCKQIHDASLVNNKPRAKNGVYWIKTDLQGSAAVQTYCDMENGGWTLVGKISGRVGNIYNKWLVSNHNTAELKASNITKRNEFACLDARSLAVEEASTVLLSSGDKMNGLGSKWVMWRLPGDREKASFWDHSVGSSSVKASVKTPVVVYAWNGQKKSNFSEHNEIHRARSQIDSLVYKLTLDLNNFIQKKNLAHATEKEAQRLARIAREEIAMLTPVQHVLEKLAKGNISSGYLWPTTRSGKMMLRIKAKGSELPKHYTIAIPVNHRELIDRGLTREDGDDLQVYYHDNGRRPVQVDRVIKGLGTRTATVLFRLQTSISAFTVDSSSYFLVLGRVVRGSTMYDPSKVYAFYDDFSSSMMKKEWVKIWEKWSVQNGRLLGNTMKSKDASKDSAEVGVYLKSGFHWKDVEVELDLMETSQSGKAATGPFLRLSNVDLRKTTGWWL</sequence>
<reference evidence="2" key="1">
    <citation type="journal article" date="2023" name="G3 (Bethesda)">
        <title>Whole genome assembly and annotation of the endangered Caribbean coral Acropora cervicornis.</title>
        <authorList>
            <person name="Selwyn J.D."/>
            <person name="Vollmer S.V."/>
        </authorList>
    </citation>
    <scope>NUCLEOTIDE SEQUENCE</scope>
    <source>
        <strain evidence="2">K2</strain>
    </source>
</reference>
<organism evidence="2 3">
    <name type="scientific">Acropora cervicornis</name>
    <name type="common">Staghorn coral</name>
    <dbReference type="NCBI Taxonomy" id="6130"/>
    <lineage>
        <taxon>Eukaryota</taxon>
        <taxon>Metazoa</taxon>
        <taxon>Cnidaria</taxon>
        <taxon>Anthozoa</taxon>
        <taxon>Hexacorallia</taxon>
        <taxon>Scleractinia</taxon>
        <taxon>Astrocoeniina</taxon>
        <taxon>Acroporidae</taxon>
        <taxon>Acropora</taxon>
    </lineage>
</organism>
<dbReference type="PANTHER" id="PTHR16146:SF46">
    <property type="entry name" value="INTELECTIN-1A-RELATED"/>
    <property type="match status" value="1"/>
</dbReference>
<dbReference type="NCBIfam" id="NF040941">
    <property type="entry name" value="GGGWT_bact"/>
    <property type="match status" value="1"/>
</dbReference>
<comment type="caution">
    <text evidence="2">The sequence shown here is derived from an EMBL/GenBank/DDBJ whole genome shotgun (WGS) entry which is preliminary data.</text>
</comment>
<keyword evidence="1" id="KW-1015">Disulfide bond</keyword>
<dbReference type="SUPFAM" id="SSF56496">
    <property type="entry name" value="Fibrinogen C-terminal domain-like"/>
    <property type="match status" value="1"/>
</dbReference>
<gene>
    <name evidence="2" type="ORF">P5673_009330</name>
</gene>
<dbReference type="EMBL" id="JARQWQ010000016">
    <property type="protein sequence ID" value="KAK2566667.1"/>
    <property type="molecule type" value="Genomic_DNA"/>
</dbReference>
<evidence type="ECO:0000256" key="1">
    <source>
        <dbReference type="ARBA" id="ARBA00023157"/>
    </source>
</evidence>
<dbReference type="AlphaFoldDB" id="A0AAD9QSP6"/>